<feature type="transmembrane region" description="Helical" evidence="1">
    <location>
        <begin position="18"/>
        <end position="36"/>
    </location>
</feature>
<evidence type="ECO:0000256" key="1">
    <source>
        <dbReference type="SAM" id="Phobius"/>
    </source>
</evidence>
<dbReference type="AlphaFoldDB" id="A0A5B8USY1"/>
<dbReference type="InterPro" id="IPR050445">
    <property type="entry name" value="Bact_polysacc_biosynth/exp"/>
</dbReference>
<dbReference type="OrthoDB" id="745212at2"/>
<dbReference type="EMBL" id="CP042436">
    <property type="protein sequence ID" value="QEC62042.1"/>
    <property type="molecule type" value="Genomic_DNA"/>
</dbReference>
<protein>
    <recommendedName>
        <fullName evidence="4">Polysaccharide chain length determinant N-terminal domain-containing protein</fullName>
    </recommendedName>
</protein>
<dbReference type="PANTHER" id="PTHR32309:SF31">
    <property type="entry name" value="CAPSULAR EXOPOLYSACCHARIDE FAMILY"/>
    <property type="match status" value="1"/>
</dbReference>
<accession>A0A5B8USY1</accession>
<keyword evidence="1" id="KW-0812">Transmembrane</keyword>
<keyword evidence="3" id="KW-1185">Reference proteome</keyword>
<evidence type="ECO:0000313" key="2">
    <source>
        <dbReference type="EMBL" id="QEC62042.1"/>
    </source>
</evidence>
<dbReference type="Proteomes" id="UP000321479">
    <property type="component" value="Chromosome"/>
</dbReference>
<evidence type="ECO:0000313" key="3">
    <source>
        <dbReference type="Proteomes" id="UP000321479"/>
    </source>
</evidence>
<dbReference type="PANTHER" id="PTHR32309">
    <property type="entry name" value="TYROSINE-PROTEIN KINASE"/>
    <property type="match status" value="1"/>
</dbReference>
<proteinExistence type="predicted"/>
<name>A0A5B8USY1_9SPHI</name>
<dbReference type="RefSeq" id="WP_147030619.1">
    <property type="nucleotide sequence ID" value="NZ_CP042436.1"/>
</dbReference>
<keyword evidence="1" id="KW-1133">Transmembrane helix</keyword>
<keyword evidence="1" id="KW-0472">Membrane</keyword>
<gene>
    <name evidence="2" type="ORF">FRZ54_05365</name>
</gene>
<feature type="transmembrane region" description="Helical" evidence="1">
    <location>
        <begin position="302"/>
        <end position="323"/>
    </location>
</feature>
<dbReference type="KEGG" id="mgin:FRZ54_05365"/>
<evidence type="ECO:0008006" key="4">
    <source>
        <dbReference type="Google" id="ProtNLM"/>
    </source>
</evidence>
<sequence>MFSQEQILRIISNVLKKWHFLLIAALIGAAVGYIRIRSKLPVYTSNISFVLSTDPRPNSGLYNLATQLGFDAISSNPDNIFSGDNIIELFKSRKLIGAALLSEIDTKPRQTLINLIARKQFKDQYNSVGPFGNDLDKFSPAQKMLYQQIISFVEKSFIVFKKDKKLIIYIISVTSTNSDITYYTAKVLLDETSRYFIETKTKVFASGVKLLQHEADSLANVLSGIFSSTASMNDRTYDLNPAITVQRSGSMFNQAKAAAYDAAYIEVMRNLEIAKVNLQKETPLYRVIDETDLPLVPQKDSLIRHMSITTLIGLLFMTVLLGVDELLKK</sequence>
<organism evidence="2 3">
    <name type="scientific">Mucilaginibacter ginsenosidivorans</name>
    <dbReference type="NCBI Taxonomy" id="398053"/>
    <lineage>
        <taxon>Bacteria</taxon>
        <taxon>Pseudomonadati</taxon>
        <taxon>Bacteroidota</taxon>
        <taxon>Sphingobacteriia</taxon>
        <taxon>Sphingobacteriales</taxon>
        <taxon>Sphingobacteriaceae</taxon>
        <taxon>Mucilaginibacter</taxon>
    </lineage>
</organism>
<reference evidence="2 3" key="1">
    <citation type="journal article" date="2017" name="Curr. Microbiol.">
        <title>Mucilaginibacter ginsenosidivorans sp. nov., Isolated from Soil of Ginseng Field.</title>
        <authorList>
            <person name="Kim M.M."/>
            <person name="Siddiqi M.Z."/>
            <person name="Im W.T."/>
        </authorList>
    </citation>
    <scope>NUCLEOTIDE SEQUENCE [LARGE SCALE GENOMIC DNA]</scope>
    <source>
        <strain evidence="2 3">Gsoil 3017</strain>
    </source>
</reference>